<dbReference type="GO" id="GO:0016491">
    <property type="term" value="F:oxidoreductase activity"/>
    <property type="evidence" value="ECO:0007669"/>
    <property type="project" value="UniProtKB-KW"/>
</dbReference>
<dbReference type="Pfam" id="PF01593">
    <property type="entry name" value="Amino_oxidase"/>
    <property type="match status" value="1"/>
</dbReference>
<keyword evidence="14" id="KW-1185">Reference proteome</keyword>
<dbReference type="InterPro" id="IPR036188">
    <property type="entry name" value="FAD/NAD-bd_sf"/>
</dbReference>
<evidence type="ECO:0000313" key="14">
    <source>
        <dbReference type="Proteomes" id="UP000245166"/>
    </source>
</evidence>
<dbReference type="SUPFAM" id="SSF51905">
    <property type="entry name" value="FAD/NAD(P)-binding domain"/>
    <property type="match status" value="1"/>
</dbReference>
<organism evidence="13 14">
    <name type="scientific">Serinibacter arcticus</name>
    <dbReference type="NCBI Taxonomy" id="1655435"/>
    <lineage>
        <taxon>Bacteria</taxon>
        <taxon>Bacillati</taxon>
        <taxon>Actinomycetota</taxon>
        <taxon>Actinomycetes</taxon>
        <taxon>Micrococcales</taxon>
        <taxon>Beutenbergiaceae</taxon>
        <taxon>Serinibacter</taxon>
    </lineage>
</organism>
<dbReference type="InterPro" id="IPR002937">
    <property type="entry name" value="Amino_oxidase"/>
</dbReference>
<sequence length="516" mass="54089">MSRVVVIGTGVGGLASAARLAALGHEVLVLEASDVVGGKLGIYRRDGYTFDTGPSLVTMPQVVADLFAATGEPLGPEVGLELERLEVACRYTFPDGTVLDLPGRREELAGALDAALGDGAGAQWTAFLAEAEKVWEVAEGPFLRSPIDSATIAELAASPSTLMTIAPWLSLRAFGARHLRDPRLRMMLDRYATYTGSDPRRAPSALATVPYAEQEYGSWYVPGGLRGLGEAVARRAVERGAEIRTGVRVARIVHAGGGVRGVVTADGEWIEADVVVANADASHVYGELLDGAAARAELRSLRRATPSLSGFVLLLALEGLPAELRERAAHHRVLFPADYDDEFDSVFGVGRYGWAGPRGGGPRPVESPTVYVTAPQDPAIVPGGSAGLERGEGAWFVLVNAPRHDPSAGADWDAPGLADAYARRILAVMAERGLDVRPHVRWMETRSPADLERATLAPGGSIYGTSSNGSSSAFQRPSNAGPLRGLYLVGGSSHPGGGLPLVTLSAEIVAGLVGEA</sequence>
<dbReference type="PANTHER" id="PTHR43734">
    <property type="entry name" value="PHYTOENE DESATURASE"/>
    <property type="match status" value="1"/>
</dbReference>
<comment type="caution">
    <text evidence="13">The sequence shown here is derived from an EMBL/GenBank/DDBJ whole genome shotgun (WGS) entry which is preliminary data.</text>
</comment>
<dbReference type="AlphaFoldDB" id="A0A2U1ZZU5"/>
<accession>A0A2U1ZZU5</accession>
<dbReference type="PANTHER" id="PTHR43734:SF7">
    <property type="entry name" value="4,4'-DIAPONEUROSPORENE OXYGENASE"/>
    <property type="match status" value="1"/>
</dbReference>
<evidence type="ECO:0000256" key="9">
    <source>
        <dbReference type="ARBA" id="ARBA00048532"/>
    </source>
</evidence>
<evidence type="ECO:0000256" key="11">
    <source>
        <dbReference type="SAM" id="MobiDB-lite"/>
    </source>
</evidence>
<evidence type="ECO:0000256" key="5">
    <source>
        <dbReference type="ARBA" id="ARBA00038194"/>
    </source>
</evidence>
<dbReference type="RefSeq" id="WP_109230882.1">
    <property type="nucleotide sequence ID" value="NZ_PYHR01000002.1"/>
</dbReference>
<comment type="catalytic activity">
    <reaction evidence="9">
        <text>all-trans-4,4'-diaponeurosporene + 2 AH2 + 2 O2 = 4,4'-diaponeurosporenal + 2 A + 3 H2O</text>
        <dbReference type="Rhea" id="RHEA:56104"/>
        <dbReference type="ChEBI" id="CHEBI:13193"/>
        <dbReference type="ChEBI" id="CHEBI:15377"/>
        <dbReference type="ChEBI" id="CHEBI:15379"/>
        <dbReference type="ChEBI" id="CHEBI:17499"/>
        <dbReference type="ChEBI" id="CHEBI:62743"/>
        <dbReference type="ChEBI" id="CHEBI:79065"/>
    </reaction>
</comment>
<evidence type="ECO:0000256" key="10">
    <source>
        <dbReference type="RuleBase" id="RU362075"/>
    </source>
</evidence>
<evidence type="ECO:0000259" key="12">
    <source>
        <dbReference type="Pfam" id="PF01593"/>
    </source>
</evidence>
<evidence type="ECO:0000256" key="6">
    <source>
        <dbReference type="ARBA" id="ARBA00039159"/>
    </source>
</evidence>
<comment type="pathway">
    <text evidence="4">Carotenoid biosynthesis; staphyloxanthin biosynthesis; staphyloxanthin from farnesyl diphosphate: step 3/5.</text>
</comment>
<evidence type="ECO:0000256" key="8">
    <source>
        <dbReference type="ARBA" id="ARBA00042619"/>
    </source>
</evidence>
<evidence type="ECO:0000256" key="2">
    <source>
        <dbReference type="ARBA" id="ARBA00022746"/>
    </source>
</evidence>
<protein>
    <recommendedName>
        <fullName evidence="6">4,4'-diaponeurosporene oxygenase</fullName>
    </recommendedName>
    <alternativeName>
        <fullName evidence="7">4,4'-diaponeurosporene oxidase</fullName>
    </alternativeName>
    <alternativeName>
        <fullName evidence="8">Carotenoid oxidase</fullName>
    </alternativeName>
</protein>
<gene>
    <name evidence="13" type="ORF">C8046_10410</name>
</gene>
<dbReference type="NCBIfam" id="TIGR02734">
    <property type="entry name" value="crtI_fam"/>
    <property type="match status" value="1"/>
</dbReference>
<evidence type="ECO:0000256" key="3">
    <source>
        <dbReference type="ARBA" id="ARBA00023002"/>
    </source>
</evidence>
<evidence type="ECO:0000256" key="4">
    <source>
        <dbReference type="ARBA" id="ARBA00037901"/>
    </source>
</evidence>
<feature type="region of interest" description="Disordered" evidence="11">
    <location>
        <begin position="457"/>
        <end position="476"/>
    </location>
</feature>
<keyword evidence="2 10" id="KW-0125">Carotenoid biosynthesis</keyword>
<dbReference type="GO" id="GO:0016117">
    <property type="term" value="P:carotenoid biosynthetic process"/>
    <property type="evidence" value="ECO:0007669"/>
    <property type="project" value="UniProtKB-KW"/>
</dbReference>
<dbReference type="OrthoDB" id="9774675at2"/>
<dbReference type="Gene3D" id="3.50.50.60">
    <property type="entry name" value="FAD/NAD(P)-binding domain"/>
    <property type="match status" value="2"/>
</dbReference>
<feature type="compositionally biased region" description="Low complexity" evidence="11">
    <location>
        <begin position="459"/>
        <end position="472"/>
    </location>
</feature>
<dbReference type="Proteomes" id="UP000245166">
    <property type="component" value="Unassembled WGS sequence"/>
</dbReference>
<keyword evidence="3 10" id="KW-0560">Oxidoreductase</keyword>
<comment type="similarity">
    <text evidence="5">Belongs to the carotenoid/retinoid oxidoreductase family. CrtP subfamily.</text>
</comment>
<feature type="domain" description="Amine oxidase" evidence="12">
    <location>
        <begin position="12"/>
        <end position="290"/>
    </location>
</feature>
<proteinExistence type="inferred from homology"/>
<comment type="cofactor">
    <cofactor evidence="1">
        <name>FAD</name>
        <dbReference type="ChEBI" id="CHEBI:57692"/>
    </cofactor>
</comment>
<name>A0A2U1ZZU5_9MICO</name>
<evidence type="ECO:0000313" key="13">
    <source>
        <dbReference type="EMBL" id="PWD52496.1"/>
    </source>
</evidence>
<reference evidence="13 14" key="1">
    <citation type="submission" date="2018-03" db="EMBL/GenBank/DDBJ databases">
        <title>Genome assembly of novel Miniimonas species PCH200.</title>
        <authorList>
            <person name="Thakur V."/>
            <person name="Kumar V."/>
            <person name="Singh D."/>
        </authorList>
    </citation>
    <scope>NUCLEOTIDE SEQUENCE [LARGE SCALE GENOMIC DNA]</scope>
    <source>
        <strain evidence="13 14">PCH200</strain>
    </source>
</reference>
<dbReference type="InterPro" id="IPR014105">
    <property type="entry name" value="Carotenoid/retinoid_OxRdtase"/>
</dbReference>
<dbReference type="EMBL" id="PYHR01000002">
    <property type="protein sequence ID" value="PWD52496.1"/>
    <property type="molecule type" value="Genomic_DNA"/>
</dbReference>
<evidence type="ECO:0000256" key="1">
    <source>
        <dbReference type="ARBA" id="ARBA00001974"/>
    </source>
</evidence>
<evidence type="ECO:0000256" key="7">
    <source>
        <dbReference type="ARBA" id="ARBA00041900"/>
    </source>
</evidence>